<dbReference type="HOGENOM" id="CLU_2295919_0_0_1"/>
<gene>
    <name evidence="2" type="ordered locus">MTR_8g469700</name>
</gene>
<sequence>MTTAGKGPITDEKAPVTYRWRHKDQRRRPTTTRLGQEEGATVKQWSSKLCTFLRYLHDLIATKNLTTKDEAKLCEVKDNLYKPSTKDPGSHEPSTRDHLYR</sequence>
<feature type="region of interest" description="Disordered" evidence="1">
    <location>
        <begin position="80"/>
        <end position="101"/>
    </location>
</feature>
<name>A0A072TSS4_MEDTR</name>
<dbReference type="EMBL" id="CM001224">
    <property type="protein sequence ID" value="KEH19868.1"/>
    <property type="molecule type" value="Genomic_DNA"/>
</dbReference>
<evidence type="ECO:0000256" key="1">
    <source>
        <dbReference type="SAM" id="MobiDB-lite"/>
    </source>
</evidence>
<protein>
    <submittedName>
        <fullName evidence="2 3">Uncharacterized protein</fullName>
    </submittedName>
</protein>
<feature type="region of interest" description="Disordered" evidence="1">
    <location>
        <begin position="1"/>
        <end position="39"/>
    </location>
</feature>
<evidence type="ECO:0000313" key="2">
    <source>
        <dbReference type="EMBL" id="KEH19868.1"/>
    </source>
</evidence>
<feature type="compositionally biased region" description="Basic residues" evidence="1">
    <location>
        <begin position="19"/>
        <end position="30"/>
    </location>
</feature>
<organism evidence="2 4">
    <name type="scientific">Medicago truncatula</name>
    <name type="common">Barrel medic</name>
    <name type="synonym">Medicago tribuloides</name>
    <dbReference type="NCBI Taxonomy" id="3880"/>
    <lineage>
        <taxon>Eukaryota</taxon>
        <taxon>Viridiplantae</taxon>
        <taxon>Streptophyta</taxon>
        <taxon>Embryophyta</taxon>
        <taxon>Tracheophyta</taxon>
        <taxon>Spermatophyta</taxon>
        <taxon>Magnoliopsida</taxon>
        <taxon>eudicotyledons</taxon>
        <taxon>Gunneridae</taxon>
        <taxon>Pentapetalae</taxon>
        <taxon>rosids</taxon>
        <taxon>fabids</taxon>
        <taxon>Fabales</taxon>
        <taxon>Fabaceae</taxon>
        <taxon>Papilionoideae</taxon>
        <taxon>50 kb inversion clade</taxon>
        <taxon>NPAAA clade</taxon>
        <taxon>Hologalegina</taxon>
        <taxon>IRL clade</taxon>
        <taxon>Trifolieae</taxon>
        <taxon>Medicago</taxon>
    </lineage>
</organism>
<evidence type="ECO:0000313" key="3">
    <source>
        <dbReference type="EnsemblPlants" id="KEH19868"/>
    </source>
</evidence>
<reference evidence="2 4" key="1">
    <citation type="journal article" date="2011" name="Nature">
        <title>The Medicago genome provides insight into the evolution of rhizobial symbioses.</title>
        <authorList>
            <person name="Young N.D."/>
            <person name="Debelle F."/>
            <person name="Oldroyd G.E."/>
            <person name="Geurts R."/>
            <person name="Cannon S.B."/>
            <person name="Udvardi M.K."/>
            <person name="Benedito V.A."/>
            <person name="Mayer K.F."/>
            <person name="Gouzy J."/>
            <person name="Schoof H."/>
            <person name="Van de Peer Y."/>
            <person name="Proost S."/>
            <person name="Cook D.R."/>
            <person name="Meyers B.C."/>
            <person name="Spannagl M."/>
            <person name="Cheung F."/>
            <person name="De Mita S."/>
            <person name="Krishnakumar V."/>
            <person name="Gundlach H."/>
            <person name="Zhou S."/>
            <person name="Mudge J."/>
            <person name="Bharti A.K."/>
            <person name="Murray J.D."/>
            <person name="Naoumkina M.A."/>
            <person name="Rosen B."/>
            <person name="Silverstein K.A."/>
            <person name="Tang H."/>
            <person name="Rombauts S."/>
            <person name="Zhao P.X."/>
            <person name="Zhou P."/>
            <person name="Barbe V."/>
            <person name="Bardou P."/>
            <person name="Bechner M."/>
            <person name="Bellec A."/>
            <person name="Berger A."/>
            <person name="Berges H."/>
            <person name="Bidwell S."/>
            <person name="Bisseling T."/>
            <person name="Choisne N."/>
            <person name="Couloux A."/>
            <person name="Denny R."/>
            <person name="Deshpande S."/>
            <person name="Dai X."/>
            <person name="Doyle J.J."/>
            <person name="Dudez A.M."/>
            <person name="Farmer A.D."/>
            <person name="Fouteau S."/>
            <person name="Franken C."/>
            <person name="Gibelin C."/>
            <person name="Gish J."/>
            <person name="Goldstein S."/>
            <person name="Gonzalez A.J."/>
            <person name="Green P.J."/>
            <person name="Hallab A."/>
            <person name="Hartog M."/>
            <person name="Hua A."/>
            <person name="Humphray S.J."/>
            <person name="Jeong D.H."/>
            <person name="Jing Y."/>
            <person name="Jocker A."/>
            <person name="Kenton S.M."/>
            <person name="Kim D.J."/>
            <person name="Klee K."/>
            <person name="Lai H."/>
            <person name="Lang C."/>
            <person name="Lin S."/>
            <person name="Macmil S.L."/>
            <person name="Magdelenat G."/>
            <person name="Matthews L."/>
            <person name="McCorrison J."/>
            <person name="Monaghan E.L."/>
            <person name="Mun J.H."/>
            <person name="Najar F.Z."/>
            <person name="Nicholson C."/>
            <person name="Noirot C."/>
            <person name="O'Bleness M."/>
            <person name="Paule C.R."/>
            <person name="Poulain J."/>
            <person name="Prion F."/>
            <person name="Qin B."/>
            <person name="Qu C."/>
            <person name="Retzel E.F."/>
            <person name="Riddle C."/>
            <person name="Sallet E."/>
            <person name="Samain S."/>
            <person name="Samson N."/>
            <person name="Sanders I."/>
            <person name="Saurat O."/>
            <person name="Scarpelli C."/>
            <person name="Schiex T."/>
            <person name="Segurens B."/>
            <person name="Severin A.J."/>
            <person name="Sherrier D.J."/>
            <person name="Shi R."/>
            <person name="Sims S."/>
            <person name="Singer S.R."/>
            <person name="Sinharoy S."/>
            <person name="Sterck L."/>
            <person name="Viollet A."/>
            <person name="Wang B.B."/>
            <person name="Wang K."/>
            <person name="Wang M."/>
            <person name="Wang X."/>
            <person name="Warfsmann J."/>
            <person name="Weissenbach J."/>
            <person name="White D.D."/>
            <person name="White J.D."/>
            <person name="Wiley G.B."/>
            <person name="Wincker P."/>
            <person name="Xing Y."/>
            <person name="Yang L."/>
            <person name="Yao Z."/>
            <person name="Ying F."/>
            <person name="Zhai J."/>
            <person name="Zhou L."/>
            <person name="Zuber A."/>
            <person name="Denarie J."/>
            <person name="Dixon R.A."/>
            <person name="May G.D."/>
            <person name="Schwartz D.C."/>
            <person name="Rogers J."/>
            <person name="Quetier F."/>
            <person name="Town C.D."/>
            <person name="Roe B.A."/>
        </authorList>
    </citation>
    <scope>NUCLEOTIDE SEQUENCE [LARGE SCALE GENOMIC DNA]</scope>
    <source>
        <strain evidence="2">A17</strain>
        <strain evidence="3 4">cv. Jemalong A17</strain>
    </source>
</reference>
<reference evidence="2 4" key="2">
    <citation type="journal article" date="2014" name="BMC Genomics">
        <title>An improved genome release (version Mt4.0) for the model legume Medicago truncatula.</title>
        <authorList>
            <person name="Tang H."/>
            <person name="Krishnakumar V."/>
            <person name="Bidwell S."/>
            <person name="Rosen B."/>
            <person name="Chan A."/>
            <person name="Zhou S."/>
            <person name="Gentzbittel L."/>
            <person name="Childs K.L."/>
            <person name="Yandell M."/>
            <person name="Gundlach H."/>
            <person name="Mayer K.F."/>
            <person name="Schwartz D.C."/>
            <person name="Town C.D."/>
        </authorList>
    </citation>
    <scope>GENOME REANNOTATION</scope>
    <source>
        <strain evidence="2">A17</strain>
        <strain evidence="3 4">cv. Jemalong A17</strain>
    </source>
</reference>
<evidence type="ECO:0000313" key="4">
    <source>
        <dbReference type="Proteomes" id="UP000002051"/>
    </source>
</evidence>
<dbReference type="EnsemblPlants" id="KEH19868">
    <property type="protein sequence ID" value="KEH19868"/>
    <property type="gene ID" value="MTR_8g469700"/>
</dbReference>
<dbReference type="AlphaFoldDB" id="A0A072TSS4"/>
<keyword evidence="4" id="KW-1185">Reference proteome</keyword>
<proteinExistence type="predicted"/>
<accession>A0A072TSS4</accession>
<dbReference type="Proteomes" id="UP000002051">
    <property type="component" value="Chromosome 8"/>
</dbReference>
<reference evidence="3" key="3">
    <citation type="submission" date="2015-04" db="UniProtKB">
        <authorList>
            <consortium name="EnsemblPlants"/>
        </authorList>
    </citation>
    <scope>IDENTIFICATION</scope>
    <source>
        <strain evidence="3">cv. Jemalong A17</strain>
    </source>
</reference>